<feature type="domain" description="Beta-hexosaminidase bacterial type N-terminal" evidence="10">
    <location>
        <begin position="22"/>
        <end position="148"/>
    </location>
</feature>
<dbReference type="GO" id="GO:0004563">
    <property type="term" value="F:beta-N-acetylhexosaminidase activity"/>
    <property type="evidence" value="ECO:0007669"/>
    <property type="project" value="UniProtKB-EC"/>
</dbReference>
<dbReference type="Gene3D" id="3.20.20.80">
    <property type="entry name" value="Glycosidases"/>
    <property type="match status" value="1"/>
</dbReference>
<dbReference type="PANTHER" id="PTHR43678:SF1">
    <property type="entry name" value="BETA-N-ACETYLHEXOSAMINIDASE"/>
    <property type="match status" value="1"/>
</dbReference>
<keyword evidence="5" id="KW-0326">Glycosidase</keyword>
<accession>A0A8H5I232</accession>
<evidence type="ECO:0000313" key="11">
    <source>
        <dbReference type="EMBL" id="KAF5393596.1"/>
    </source>
</evidence>
<keyword evidence="8" id="KW-0732">Signal</keyword>
<keyword evidence="4" id="KW-0378">Hydrolase</keyword>
<dbReference type="SUPFAM" id="SSF51445">
    <property type="entry name" value="(Trans)glycosidases"/>
    <property type="match status" value="1"/>
</dbReference>
<dbReference type="InterPro" id="IPR017853">
    <property type="entry name" value="GH"/>
</dbReference>
<gene>
    <name evidence="11" type="ORF">D9757_000005</name>
</gene>
<evidence type="ECO:0000256" key="8">
    <source>
        <dbReference type="SAM" id="SignalP"/>
    </source>
</evidence>
<feature type="signal peptide" evidence="8">
    <location>
        <begin position="1"/>
        <end position="20"/>
    </location>
</feature>
<feature type="chain" id="PRO_5034395935" description="beta-N-acetylhexosaminidase" evidence="8">
    <location>
        <begin position="21"/>
        <end position="1020"/>
    </location>
</feature>
<dbReference type="Proteomes" id="UP000518752">
    <property type="component" value="Unassembled WGS sequence"/>
</dbReference>
<dbReference type="CDD" id="cd06564">
    <property type="entry name" value="GH20_DspB_LnbB-like"/>
    <property type="match status" value="1"/>
</dbReference>
<dbReference type="PRINTS" id="PR00738">
    <property type="entry name" value="GLHYDRLASE20"/>
</dbReference>
<feature type="active site" description="Proton donor" evidence="6">
    <location>
        <position position="336"/>
    </location>
</feature>
<dbReference type="EC" id="3.2.1.52" evidence="3"/>
<dbReference type="Pfam" id="PF02838">
    <property type="entry name" value="Glyco_hydro_20b"/>
    <property type="match status" value="1"/>
</dbReference>
<evidence type="ECO:0000256" key="6">
    <source>
        <dbReference type="PIRSR" id="PIRSR625705-1"/>
    </source>
</evidence>
<dbReference type="GO" id="GO:0005975">
    <property type="term" value="P:carbohydrate metabolic process"/>
    <property type="evidence" value="ECO:0007669"/>
    <property type="project" value="InterPro"/>
</dbReference>
<reference evidence="11 12" key="1">
    <citation type="journal article" date="2020" name="ISME J.">
        <title>Uncovering the hidden diversity of litter-decomposition mechanisms in mushroom-forming fungi.</title>
        <authorList>
            <person name="Floudas D."/>
            <person name="Bentzer J."/>
            <person name="Ahren D."/>
            <person name="Johansson T."/>
            <person name="Persson P."/>
            <person name="Tunlid A."/>
        </authorList>
    </citation>
    <scope>NUCLEOTIDE SEQUENCE [LARGE SCALE GENOMIC DNA]</scope>
    <source>
        <strain evidence="11 12">CBS 406.79</strain>
    </source>
</reference>
<comment type="similarity">
    <text evidence="2">Belongs to the glycosyl hydrolase 20 family.</text>
</comment>
<dbReference type="PANTHER" id="PTHR43678">
    <property type="entry name" value="PUTATIVE (AFU_ORTHOLOGUE AFUA_2G00640)-RELATED"/>
    <property type="match status" value="1"/>
</dbReference>
<name>A0A8H5I232_9AGAR</name>
<dbReference type="Pfam" id="PF00728">
    <property type="entry name" value="Glyco_hydro_20"/>
    <property type="match status" value="1"/>
</dbReference>
<dbReference type="Gene3D" id="3.30.379.10">
    <property type="entry name" value="Chitobiase/beta-hexosaminidase domain 2-like"/>
    <property type="match status" value="1"/>
</dbReference>
<evidence type="ECO:0000313" key="12">
    <source>
        <dbReference type="Proteomes" id="UP000518752"/>
    </source>
</evidence>
<evidence type="ECO:0000256" key="2">
    <source>
        <dbReference type="ARBA" id="ARBA00006285"/>
    </source>
</evidence>
<dbReference type="SUPFAM" id="SSF55545">
    <property type="entry name" value="beta-N-acetylhexosaminidase-like domain"/>
    <property type="match status" value="1"/>
</dbReference>
<evidence type="ECO:0000259" key="10">
    <source>
        <dbReference type="Pfam" id="PF02838"/>
    </source>
</evidence>
<evidence type="ECO:0000256" key="5">
    <source>
        <dbReference type="ARBA" id="ARBA00023295"/>
    </source>
</evidence>
<feature type="compositionally biased region" description="Acidic residues" evidence="7">
    <location>
        <begin position="956"/>
        <end position="965"/>
    </location>
</feature>
<keyword evidence="12" id="KW-1185">Reference proteome</keyword>
<feature type="region of interest" description="Disordered" evidence="7">
    <location>
        <begin position="953"/>
        <end position="978"/>
    </location>
</feature>
<feature type="domain" description="Glycoside hydrolase family 20 catalytic" evidence="9">
    <location>
        <begin position="176"/>
        <end position="502"/>
    </location>
</feature>
<dbReference type="InterPro" id="IPR015882">
    <property type="entry name" value="HEX_bac_N"/>
</dbReference>
<proteinExistence type="inferred from homology"/>
<evidence type="ECO:0000256" key="3">
    <source>
        <dbReference type="ARBA" id="ARBA00012663"/>
    </source>
</evidence>
<dbReference type="AlphaFoldDB" id="A0A8H5I232"/>
<evidence type="ECO:0000256" key="1">
    <source>
        <dbReference type="ARBA" id="ARBA00001231"/>
    </source>
</evidence>
<comment type="caution">
    <text evidence="11">The sequence shown here is derived from an EMBL/GenBank/DDBJ whole genome shotgun (WGS) entry which is preliminary data.</text>
</comment>
<evidence type="ECO:0000256" key="7">
    <source>
        <dbReference type="SAM" id="MobiDB-lite"/>
    </source>
</evidence>
<dbReference type="InterPro" id="IPR015883">
    <property type="entry name" value="Glyco_hydro_20_cat"/>
</dbReference>
<comment type="catalytic activity">
    <reaction evidence="1">
        <text>Hydrolysis of terminal non-reducing N-acetyl-D-hexosamine residues in N-acetyl-beta-D-hexosaminides.</text>
        <dbReference type="EC" id="3.2.1.52"/>
    </reaction>
</comment>
<dbReference type="InterPro" id="IPR029018">
    <property type="entry name" value="Hex-like_dom2"/>
</dbReference>
<organism evidence="11 12">
    <name type="scientific">Collybiopsis confluens</name>
    <dbReference type="NCBI Taxonomy" id="2823264"/>
    <lineage>
        <taxon>Eukaryota</taxon>
        <taxon>Fungi</taxon>
        <taxon>Dikarya</taxon>
        <taxon>Basidiomycota</taxon>
        <taxon>Agaricomycotina</taxon>
        <taxon>Agaricomycetes</taxon>
        <taxon>Agaricomycetidae</taxon>
        <taxon>Agaricales</taxon>
        <taxon>Marasmiineae</taxon>
        <taxon>Omphalotaceae</taxon>
        <taxon>Collybiopsis</taxon>
    </lineage>
</organism>
<sequence>MRCEITLILTVLVYSQSISAQIPSVKSFVPSSPSSSFIVDSTLEIVVDSEFAQNGSPSLAGFAQTFHSDLESVTGLGNISQVQIGKATSNPTIPTIFLTLGASESANLTLFNGKPTDEGYEFEVTERLYTIRGASAKGAWWGTRTLVQQVVLSIANGNDPPVISTGSGADNPGWEVRGFMLDAGRHWFEPSFLADLCVYASFFKIQEFHVHASDFVDNTEIVPSPNWRELYSGFRFQPPPDSPIFGLVPELNESWTQDQFTTLQTTCSNHGVTIVPEIDTPAHSLVISKWKPELMIEGSPDLLNISFPETIPSVKSIWDAILPWFTSSEVSIGADEYDESLANDYITFVNEMNGYIGSTSGKGVRIWGTNEPSRTEKIAENVTIQHWWFPGGSIPVQLMDQGYSIINSDQVFLYLDGKFAENGQFPWTLNLTRLFSGAPGGKGWAPNIFSADDRTNNTSVDNPLLRGSIMALWNDWGNNATTPLEIYYQLAQSIAILGEKTWAGSDVRESGLTMEEFEKIYPILNAAAPGQNLNRATGLPAGAQVFNVKNVSTFPFQTEFESVGPPYTFSFSVKPPPSSPPTHNGSTSTPLFTGLDSVFYLDSMTFEDPATNLRYDLGFDLTPGVFTDIEIHSSINHTYAQLNGGEERFYWTSDLSIRGAFFQLVNMSFAAPSHVFGAEGFAGELARKVQWKELGRGFEGTVGTAPVSSVSGDNDLESSAPGPGGSDFGALLAIDDPGSVLVAKFGLDHNAFAFSRIPHYKSQSQRSTIRSTDSEDDIRHRSFALEYYWGLQRGCMDLFTILNYVCGDLGRRISYPTLNWRSLVVRADIAQLFFRKDIALVPTLDLLNAMLMYIKANYLAGVDGHRRWCFEEYEYKLLPLNEIGPPLYALDSSGTHPRINRLSLDLYPLFAATHAAAGFVAKSSTSLPLYSRPVRTMFCLYCSPLSGFLGSSADSSDGDSDDDEDYAVRNDESVSDSEISVCPAFERKRIRSWIKGAFAEDIPLKRVSESGSSDIDSGRA</sequence>
<evidence type="ECO:0000256" key="4">
    <source>
        <dbReference type="ARBA" id="ARBA00022801"/>
    </source>
</evidence>
<evidence type="ECO:0000259" key="9">
    <source>
        <dbReference type="Pfam" id="PF00728"/>
    </source>
</evidence>
<protein>
    <recommendedName>
        <fullName evidence="3">beta-N-acetylhexosaminidase</fullName>
        <ecNumber evidence="3">3.2.1.52</ecNumber>
    </recommendedName>
</protein>
<dbReference type="InterPro" id="IPR025705">
    <property type="entry name" value="Beta_hexosaminidase_sua/sub"/>
</dbReference>
<dbReference type="OrthoDB" id="428480at2759"/>
<dbReference type="EMBL" id="JAACJN010000001">
    <property type="protein sequence ID" value="KAF5393596.1"/>
    <property type="molecule type" value="Genomic_DNA"/>
</dbReference>
<dbReference type="InterPro" id="IPR052764">
    <property type="entry name" value="GH20_Enzymes"/>
</dbReference>